<keyword evidence="2" id="KW-1185">Reference proteome</keyword>
<dbReference type="SUPFAM" id="SSF47576">
    <property type="entry name" value="Calponin-homology domain, CH-domain"/>
    <property type="match status" value="1"/>
</dbReference>
<dbReference type="AlphaFoldDB" id="A0A8D2MBK3"/>
<dbReference type="Gene3D" id="1.10.418.10">
    <property type="entry name" value="Calponin-like domain"/>
    <property type="match status" value="1"/>
</dbReference>
<name>A0A8D2MBK3_ZONAL</name>
<proteinExistence type="predicted"/>
<evidence type="ECO:0000313" key="1">
    <source>
        <dbReference type="Ensembl" id="ENSZALP00000005229.1"/>
    </source>
</evidence>
<reference evidence="1" key="1">
    <citation type="submission" date="2025-08" db="UniProtKB">
        <authorList>
            <consortium name="Ensembl"/>
        </authorList>
    </citation>
    <scope>IDENTIFICATION</scope>
</reference>
<evidence type="ECO:0000313" key="2">
    <source>
        <dbReference type="Proteomes" id="UP000694413"/>
    </source>
</evidence>
<organism evidence="1 2">
    <name type="scientific">Zonotrichia albicollis</name>
    <name type="common">White-throated sparrow</name>
    <name type="synonym">Fringilla albicollis</name>
    <dbReference type="NCBI Taxonomy" id="44394"/>
    <lineage>
        <taxon>Eukaryota</taxon>
        <taxon>Metazoa</taxon>
        <taxon>Chordata</taxon>
        <taxon>Craniata</taxon>
        <taxon>Vertebrata</taxon>
        <taxon>Euteleostomi</taxon>
        <taxon>Archelosauria</taxon>
        <taxon>Archosauria</taxon>
        <taxon>Dinosauria</taxon>
        <taxon>Saurischia</taxon>
        <taxon>Theropoda</taxon>
        <taxon>Coelurosauria</taxon>
        <taxon>Aves</taxon>
        <taxon>Neognathae</taxon>
        <taxon>Neoaves</taxon>
        <taxon>Telluraves</taxon>
        <taxon>Australaves</taxon>
        <taxon>Passeriformes</taxon>
        <taxon>Passerellidae</taxon>
        <taxon>Zonotrichia</taxon>
    </lineage>
</organism>
<reference evidence="1" key="2">
    <citation type="submission" date="2025-09" db="UniProtKB">
        <authorList>
            <consortium name="Ensembl"/>
        </authorList>
    </citation>
    <scope>IDENTIFICATION</scope>
</reference>
<dbReference type="InterPro" id="IPR036872">
    <property type="entry name" value="CH_dom_sf"/>
</dbReference>
<dbReference type="Ensembl" id="ENSZALT00000007785.1">
    <property type="protein sequence ID" value="ENSZALP00000005229.1"/>
    <property type="gene ID" value="ENSZALG00000004862.1"/>
</dbReference>
<sequence length="96" mass="10464">MELWCALPVGHRASSPGGQVWDLVQALGDGALLFHLLNVLLPRAVPPRDICPRPQMSQVRVPMGTMGMGTLTWFGFCFSVSVKQESSYGGRCSQCQ</sequence>
<protein>
    <submittedName>
        <fullName evidence="1">Uncharacterized protein</fullName>
    </submittedName>
</protein>
<dbReference type="Proteomes" id="UP000694413">
    <property type="component" value="Unassembled WGS sequence"/>
</dbReference>
<accession>A0A8D2MBK3</accession>